<accession>A0ACC3DM20</accession>
<proteinExistence type="predicted"/>
<sequence length="229" mass="24014">TGEKLKNAVSQHIANALANIKNRLSAQTAAAANAIGDVTTSAAYSASTATTFVDPNASAFPMETSYAKASAATPTAKAAHNMYAMADDINEQQLRYPAVSDTSYVYPQSTAGAYYYPASSSNLTNAENAYTTASSSLPANVLPYFQYNQQANANPDWSQWMQANMPQAQAQQTAETLMDLGLGRSVNNFGGTNDESHQHGANDTAGAQVGGMWPQSIYGMGGQNGSNVG</sequence>
<reference evidence="1" key="1">
    <citation type="submission" date="2024-09" db="EMBL/GenBank/DDBJ databases">
        <title>Black Yeasts Isolated from many extreme environments.</title>
        <authorList>
            <person name="Coleine C."/>
            <person name="Stajich J.E."/>
            <person name="Selbmann L."/>
        </authorList>
    </citation>
    <scope>NUCLEOTIDE SEQUENCE</scope>
    <source>
        <strain evidence="1">CCFEE 5737</strain>
    </source>
</reference>
<dbReference type="Proteomes" id="UP001186974">
    <property type="component" value="Unassembled WGS sequence"/>
</dbReference>
<dbReference type="EMBL" id="JAWDJW010002599">
    <property type="protein sequence ID" value="KAK3077694.1"/>
    <property type="molecule type" value="Genomic_DNA"/>
</dbReference>
<evidence type="ECO:0000313" key="2">
    <source>
        <dbReference type="Proteomes" id="UP001186974"/>
    </source>
</evidence>
<evidence type="ECO:0000313" key="1">
    <source>
        <dbReference type="EMBL" id="KAK3077694.1"/>
    </source>
</evidence>
<organism evidence="1 2">
    <name type="scientific">Coniosporium uncinatum</name>
    <dbReference type="NCBI Taxonomy" id="93489"/>
    <lineage>
        <taxon>Eukaryota</taxon>
        <taxon>Fungi</taxon>
        <taxon>Dikarya</taxon>
        <taxon>Ascomycota</taxon>
        <taxon>Pezizomycotina</taxon>
        <taxon>Dothideomycetes</taxon>
        <taxon>Dothideomycetes incertae sedis</taxon>
        <taxon>Coniosporium</taxon>
    </lineage>
</organism>
<gene>
    <name evidence="1" type="ORF">LTS18_009551</name>
</gene>
<comment type="caution">
    <text evidence="1">The sequence shown here is derived from an EMBL/GenBank/DDBJ whole genome shotgun (WGS) entry which is preliminary data.</text>
</comment>
<feature type="non-terminal residue" evidence="1">
    <location>
        <position position="1"/>
    </location>
</feature>
<protein>
    <submittedName>
        <fullName evidence="1">Uncharacterized protein</fullName>
    </submittedName>
</protein>
<name>A0ACC3DM20_9PEZI</name>
<keyword evidence="2" id="KW-1185">Reference proteome</keyword>